<accession>A0A8E2ASW5</accession>
<dbReference type="AlphaFoldDB" id="A0A8E2ASW5"/>
<gene>
    <name evidence="1" type="ORF">OBBRIDRAFT_804023</name>
</gene>
<organism evidence="1 2">
    <name type="scientific">Obba rivulosa</name>
    <dbReference type="NCBI Taxonomy" id="1052685"/>
    <lineage>
        <taxon>Eukaryota</taxon>
        <taxon>Fungi</taxon>
        <taxon>Dikarya</taxon>
        <taxon>Basidiomycota</taxon>
        <taxon>Agaricomycotina</taxon>
        <taxon>Agaricomycetes</taxon>
        <taxon>Polyporales</taxon>
        <taxon>Gelatoporiaceae</taxon>
        <taxon>Obba</taxon>
    </lineage>
</organism>
<evidence type="ECO:0000313" key="1">
    <source>
        <dbReference type="EMBL" id="OCH90391.1"/>
    </source>
</evidence>
<evidence type="ECO:0000313" key="2">
    <source>
        <dbReference type="Proteomes" id="UP000250043"/>
    </source>
</evidence>
<name>A0A8E2ASW5_9APHY</name>
<reference evidence="1 2" key="1">
    <citation type="submission" date="2016-07" db="EMBL/GenBank/DDBJ databases">
        <title>Draft genome of the white-rot fungus Obba rivulosa 3A-2.</title>
        <authorList>
            <consortium name="DOE Joint Genome Institute"/>
            <person name="Miettinen O."/>
            <person name="Riley R."/>
            <person name="Acob R."/>
            <person name="Barry K."/>
            <person name="Cullen D."/>
            <person name="De Vries R."/>
            <person name="Hainaut M."/>
            <person name="Hatakka A."/>
            <person name="Henrissat B."/>
            <person name="Hilden K."/>
            <person name="Kuo R."/>
            <person name="Labutti K."/>
            <person name="Lipzen A."/>
            <person name="Makela M.R."/>
            <person name="Sandor L."/>
            <person name="Spatafora J.W."/>
            <person name="Grigoriev I.V."/>
            <person name="Hibbett D.S."/>
        </authorList>
    </citation>
    <scope>NUCLEOTIDE SEQUENCE [LARGE SCALE GENOMIC DNA]</scope>
    <source>
        <strain evidence="1 2">3A-2</strain>
    </source>
</reference>
<protein>
    <submittedName>
        <fullName evidence="1">Uncharacterized protein</fullName>
    </submittedName>
</protein>
<proteinExistence type="predicted"/>
<sequence length="164" mass="18950">MSYSIYESEGYITRHILTCHATHAAGDFDRIDFLTWNEWCELIPPFLAATRCSLRTSVSDLRNINSDPDSVEEEDIGCHLLEQFAFYAIATQVEYFAQQFTRIRGAHLKRLDLVIDMNDIDELDCLLHLPPVLLDYSPFPELRNLNILLRADADVSWPDKDIIM</sequence>
<keyword evidence="2" id="KW-1185">Reference proteome</keyword>
<dbReference type="EMBL" id="KV722405">
    <property type="protein sequence ID" value="OCH90391.1"/>
    <property type="molecule type" value="Genomic_DNA"/>
</dbReference>
<dbReference type="Proteomes" id="UP000250043">
    <property type="component" value="Unassembled WGS sequence"/>
</dbReference>